<evidence type="ECO:0000256" key="2">
    <source>
        <dbReference type="ARBA" id="ARBA00022475"/>
    </source>
</evidence>
<feature type="transmembrane region" description="Helical" evidence="6">
    <location>
        <begin position="188"/>
        <end position="206"/>
    </location>
</feature>
<feature type="transmembrane region" description="Helical" evidence="6">
    <location>
        <begin position="52"/>
        <end position="77"/>
    </location>
</feature>
<evidence type="ECO:0000313" key="7">
    <source>
        <dbReference type="EMBL" id="KAA4089117.1"/>
    </source>
</evidence>
<evidence type="ECO:0000256" key="3">
    <source>
        <dbReference type="ARBA" id="ARBA00022692"/>
    </source>
</evidence>
<accession>A0A5M5DPC6</accession>
<keyword evidence="2" id="KW-1003">Cell membrane</keyword>
<feature type="transmembrane region" description="Helical" evidence="6">
    <location>
        <begin position="465"/>
        <end position="492"/>
    </location>
</feature>
<feature type="transmembrane region" description="Helical" evidence="6">
    <location>
        <begin position="349"/>
        <end position="369"/>
    </location>
</feature>
<feature type="transmembrane region" description="Helical" evidence="6">
    <location>
        <begin position="127"/>
        <end position="149"/>
    </location>
</feature>
<dbReference type="PANTHER" id="PTHR30250">
    <property type="entry name" value="PST FAMILY PREDICTED COLANIC ACID TRANSPORTER"/>
    <property type="match status" value="1"/>
</dbReference>
<evidence type="ECO:0000256" key="4">
    <source>
        <dbReference type="ARBA" id="ARBA00022989"/>
    </source>
</evidence>
<dbReference type="InterPro" id="IPR050833">
    <property type="entry name" value="Poly_Biosynth_Transport"/>
</dbReference>
<dbReference type="PANTHER" id="PTHR30250:SF26">
    <property type="entry name" value="PSMA PROTEIN"/>
    <property type="match status" value="1"/>
</dbReference>
<keyword evidence="5 6" id="KW-0472">Membrane</keyword>
<feature type="transmembrane region" description="Helical" evidence="6">
    <location>
        <begin position="161"/>
        <end position="182"/>
    </location>
</feature>
<dbReference type="Proteomes" id="UP000473905">
    <property type="component" value="Unassembled WGS sequence"/>
</dbReference>
<dbReference type="RefSeq" id="WP_117513118.1">
    <property type="nucleotide sequence ID" value="NZ_CAKJYS010000001.1"/>
</dbReference>
<feature type="transmembrane region" description="Helical" evidence="6">
    <location>
        <begin position="18"/>
        <end position="40"/>
    </location>
</feature>
<keyword evidence="3 6" id="KW-0812">Transmembrane</keyword>
<organism evidence="7 8">
    <name type="scientific">Bacteroides ovatus</name>
    <dbReference type="NCBI Taxonomy" id="28116"/>
    <lineage>
        <taxon>Bacteria</taxon>
        <taxon>Pseudomonadati</taxon>
        <taxon>Bacteroidota</taxon>
        <taxon>Bacteroidia</taxon>
        <taxon>Bacteroidales</taxon>
        <taxon>Bacteroidaceae</taxon>
        <taxon>Bacteroides</taxon>
    </lineage>
</organism>
<evidence type="ECO:0000256" key="5">
    <source>
        <dbReference type="ARBA" id="ARBA00023136"/>
    </source>
</evidence>
<feature type="transmembrane region" description="Helical" evidence="6">
    <location>
        <begin position="437"/>
        <end position="459"/>
    </location>
</feature>
<dbReference type="AlphaFoldDB" id="A0A5M5DPC6"/>
<proteinExistence type="predicted"/>
<comment type="subcellular location">
    <subcellularLocation>
        <location evidence="1">Cell membrane</location>
        <topology evidence="1">Multi-pass membrane protein</topology>
    </subcellularLocation>
</comment>
<gene>
    <name evidence="7" type="ORF">F3D66_28305</name>
</gene>
<reference evidence="7 8" key="1">
    <citation type="journal article" date="2019" name="Nat. Med.">
        <title>A library of human gut bacterial isolates paired with longitudinal multiomics data enables mechanistic microbiome research.</title>
        <authorList>
            <person name="Poyet M."/>
            <person name="Groussin M."/>
            <person name="Gibbons S.M."/>
            <person name="Avila-Pacheco J."/>
            <person name="Jiang X."/>
            <person name="Kearney S.M."/>
            <person name="Perrotta A.R."/>
            <person name="Berdy B."/>
            <person name="Zhao S."/>
            <person name="Lieberman T.D."/>
            <person name="Swanson P.K."/>
            <person name="Smith M."/>
            <person name="Roesemann S."/>
            <person name="Alexander J.E."/>
            <person name="Rich S.A."/>
            <person name="Livny J."/>
            <person name="Vlamakis H."/>
            <person name="Clish C."/>
            <person name="Bullock K."/>
            <person name="Deik A."/>
            <person name="Scott J."/>
            <person name="Pierce K.A."/>
            <person name="Xavier R.J."/>
            <person name="Alm E.J."/>
        </authorList>
    </citation>
    <scope>NUCLEOTIDE SEQUENCE [LARGE SCALE GENOMIC DNA]</scope>
    <source>
        <strain evidence="7 8">BIOML-A134</strain>
    </source>
</reference>
<evidence type="ECO:0008006" key="9">
    <source>
        <dbReference type="Google" id="ProtNLM"/>
    </source>
</evidence>
<evidence type="ECO:0000313" key="8">
    <source>
        <dbReference type="Proteomes" id="UP000473905"/>
    </source>
</evidence>
<feature type="transmembrane region" description="Helical" evidence="6">
    <location>
        <begin position="381"/>
        <end position="400"/>
    </location>
</feature>
<keyword evidence="8" id="KW-1185">Reference proteome</keyword>
<feature type="transmembrane region" description="Helical" evidence="6">
    <location>
        <begin position="406"/>
        <end position="425"/>
    </location>
</feature>
<name>A0A5M5DPC6_BACOV</name>
<dbReference type="GO" id="GO:0005886">
    <property type="term" value="C:plasma membrane"/>
    <property type="evidence" value="ECO:0007669"/>
    <property type="project" value="UniProtKB-SubCell"/>
</dbReference>
<comment type="caution">
    <text evidence="7">The sequence shown here is derived from an EMBL/GenBank/DDBJ whole genome shotgun (WGS) entry which is preliminary data.</text>
</comment>
<feature type="transmembrane region" description="Helical" evidence="6">
    <location>
        <begin position="89"/>
        <end position="115"/>
    </location>
</feature>
<feature type="transmembrane region" description="Helical" evidence="6">
    <location>
        <begin position="315"/>
        <end position="337"/>
    </location>
</feature>
<protein>
    <recommendedName>
        <fullName evidence="9">Lipopolysaccharide biosynthesis protein</fullName>
    </recommendedName>
</protein>
<evidence type="ECO:0000256" key="1">
    <source>
        <dbReference type="ARBA" id="ARBA00004651"/>
    </source>
</evidence>
<evidence type="ECO:0000256" key="6">
    <source>
        <dbReference type="SAM" id="Phobius"/>
    </source>
</evidence>
<keyword evidence="4 6" id="KW-1133">Transmembrane helix</keyword>
<dbReference type="EMBL" id="VWKB01000061">
    <property type="protein sequence ID" value="KAA4089117.1"/>
    <property type="molecule type" value="Genomic_DNA"/>
</dbReference>
<sequence>MSDTVTNNKRIAKNTLMLYIRMLFLMVVNLYTSRVILQALGVEDYGVYNAVAGFIAMFSMISSSIVGAISRFITFVLGQGDKDKLKKVFSTAIIIQISLAIIVVLLVEAVGVWFLNTHMTIPAGREVAANWVLQFGLITFVLNLWSTPYNAALIAHERMGAFAYIGIFEGCANLAIAFMVMYSPFDELIVYGAFMCLVAFITRTIYNFYCKKHFEECSFKWTFDKELFKEMFGFAGWNFIGSISGLLRDQGINILFNVFNGPVINAARGLATQVQAVVIKFSHNFYVAVQPQITKSYASNNVNESHDLVLRSSRLAFLLLTAMIVPLITETEFVLQLWLKEVPAHTATFVQIILICSLIDSFSSPLVYLMLATGKIKRYQIVVGLFNLLNFPVAWFILYCGGSPELAQFSIIFFAIGALFLRVSMLRLMTQFPVREFFLSTVMRCLVIMLICISISYIIASFCEIGLLSFLFNLGVTELSLCSLVYFVGVNVGEREFIKRKITVILRRR</sequence>